<evidence type="ECO:0000256" key="1">
    <source>
        <dbReference type="SAM" id="SignalP"/>
    </source>
</evidence>
<reference evidence="2" key="1">
    <citation type="submission" date="2022-01" db="EMBL/GenBank/DDBJ databases">
        <authorList>
            <person name="Braso-Vives M."/>
        </authorList>
    </citation>
    <scope>NUCLEOTIDE SEQUENCE</scope>
</reference>
<organism evidence="2 3">
    <name type="scientific">Branchiostoma lanceolatum</name>
    <name type="common">Common lancelet</name>
    <name type="synonym">Amphioxus lanceolatum</name>
    <dbReference type="NCBI Taxonomy" id="7740"/>
    <lineage>
        <taxon>Eukaryota</taxon>
        <taxon>Metazoa</taxon>
        <taxon>Chordata</taxon>
        <taxon>Cephalochordata</taxon>
        <taxon>Leptocardii</taxon>
        <taxon>Amphioxiformes</taxon>
        <taxon>Branchiostomatidae</taxon>
        <taxon>Branchiostoma</taxon>
    </lineage>
</organism>
<dbReference type="OrthoDB" id="9997922at2759"/>
<keyword evidence="1" id="KW-0732">Signal</keyword>
<feature type="chain" id="PRO_5035435769" evidence="1">
    <location>
        <begin position="28"/>
        <end position="136"/>
    </location>
</feature>
<evidence type="ECO:0000313" key="3">
    <source>
        <dbReference type="Proteomes" id="UP000838412"/>
    </source>
</evidence>
<protein>
    <submittedName>
        <fullName evidence="2">Hypp350 protein</fullName>
    </submittedName>
</protein>
<proteinExistence type="predicted"/>
<name>A0A8J9V8U3_BRALA</name>
<evidence type="ECO:0000313" key="2">
    <source>
        <dbReference type="EMBL" id="CAH1230872.1"/>
    </source>
</evidence>
<accession>A0A8J9V8U3</accession>
<sequence length="136" mass="15300">MCVKVGPKMRAVLLLVTLVLGVSRVQARPKRSACKVILAEVNGGRWKDMPQDIITECRLALQSTRHHGPVGDEGAMEYANELRLDVSEPRPEDTDYVKTTRRFIRTLIKALSGLSINLKHMKATQRQADHGKTWKP</sequence>
<feature type="signal peptide" evidence="1">
    <location>
        <begin position="1"/>
        <end position="27"/>
    </location>
</feature>
<dbReference type="AlphaFoldDB" id="A0A8J9V8U3"/>
<gene>
    <name evidence="2" type="primary">Hypp350</name>
    <name evidence="2" type="ORF">BLAG_LOCUS1167</name>
</gene>
<keyword evidence="3" id="KW-1185">Reference proteome</keyword>
<dbReference type="Proteomes" id="UP000838412">
    <property type="component" value="Chromosome 1"/>
</dbReference>
<dbReference type="EMBL" id="OV696686">
    <property type="protein sequence ID" value="CAH1230872.1"/>
    <property type="molecule type" value="Genomic_DNA"/>
</dbReference>